<dbReference type="AlphaFoldDB" id="A0A1I1EZS1"/>
<dbReference type="PANTHER" id="PTHR33993">
    <property type="entry name" value="GLYOXALASE-RELATED"/>
    <property type="match status" value="1"/>
</dbReference>
<protein>
    <recommendedName>
        <fullName evidence="1">VOC domain-containing protein</fullName>
    </recommendedName>
</protein>
<dbReference type="Proteomes" id="UP000198639">
    <property type="component" value="Unassembled WGS sequence"/>
</dbReference>
<keyword evidence="3" id="KW-1185">Reference proteome</keyword>
<dbReference type="InterPro" id="IPR004360">
    <property type="entry name" value="Glyas_Fos-R_dOase_dom"/>
</dbReference>
<reference evidence="3" key="1">
    <citation type="submission" date="2016-10" db="EMBL/GenBank/DDBJ databases">
        <authorList>
            <person name="Varghese N."/>
            <person name="Submissions S."/>
        </authorList>
    </citation>
    <scope>NUCLEOTIDE SEQUENCE [LARGE SCALE GENOMIC DNA]</scope>
    <source>
        <strain evidence="3">CGMCC 1.12041</strain>
    </source>
</reference>
<dbReference type="STRING" id="1164594.SAMN05216204_102306"/>
<dbReference type="RefSeq" id="WP_091871090.1">
    <property type="nucleotide sequence ID" value="NZ_FOLD01000002.1"/>
</dbReference>
<sequence length="121" mass="12772">MIQGLRTVIYPVTNLPEATAWYEQAVGKAPYFNEAFYVGFEVGGFELGLIPDGQPGSSGATAYWGTADADAELARLVALGAEVDAPVSDVGGGIRVATVRDPDGNLFGVIQNPHFDRAKVE</sequence>
<dbReference type="PROSITE" id="PS51819">
    <property type="entry name" value="VOC"/>
    <property type="match status" value="1"/>
</dbReference>
<dbReference type="PANTHER" id="PTHR33993:SF14">
    <property type="entry name" value="GB|AAF24581.1"/>
    <property type="match status" value="1"/>
</dbReference>
<dbReference type="Pfam" id="PF00903">
    <property type="entry name" value="Glyoxalase"/>
    <property type="match status" value="1"/>
</dbReference>
<dbReference type="InterPro" id="IPR029068">
    <property type="entry name" value="Glyas_Bleomycin-R_OHBP_Dase"/>
</dbReference>
<organism evidence="2 3">
    <name type="scientific">Massilia yuzhufengensis</name>
    <dbReference type="NCBI Taxonomy" id="1164594"/>
    <lineage>
        <taxon>Bacteria</taxon>
        <taxon>Pseudomonadati</taxon>
        <taxon>Pseudomonadota</taxon>
        <taxon>Betaproteobacteria</taxon>
        <taxon>Burkholderiales</taxon>
        <taxon>Oxalobacteraceae</taxon>
        <taxon>Telluria group</taxon>
        <taxon>Massilia</taxon>
    </lineage>
</organism>
<evidence type="ECO:0000313" key="3">
    <source>
        <dbReference type="Proteomes" id="UP000198639"/>
    </source>
</evidence>
<evidence type="ECO:0000259" key="1">
    <source>
        <dbReference type="PROSITE" id="PS51819"/>
    </source>
</evidence>
<dbReference type="SUPFAM" id="SSF54593">
    <property type="entry name" value="Glyoxalase/Bleomycin resistance protein/Dihydroxybiphenyl dioxygenase"/>
    <property type="match status" value="1"/>
</dbReference>
<feature type="domain" description="VOC" evidence="1">
    <location>
        <begin position="4"/>
        <end position="112"/>
    </location>
</feature>
<dbReference type="EMBL" id="FOLD01000002">
    <property type="protein sequence ID" value="SFB92497.1"/>
    <property type="molecule type" value="Genomic_DNA"/>
</dbReference>
<proteinExistence type="predicted"/>
<dbReference type="InterPro" id="IPR037523">
    <property type="entry name" value="VOC_core"/>
</dbReference>
<dbReference type="Gene3D" id="3.10.180.10">
    <property type="entry name" value="2,3-Dihydroxybiphenyl 1,2-Dioxygenase, domain 1"/>
    <property type="match status" value="1"/>
</dbReference>
<dbReference type="OrthoDB" id="4548523at2"/>
<evidence type="ECO:0000313" key="2">
    <source>
        <dbReference type="EMBL" id="SFB92497.1"/>
    </source>
</evidence>
<accession>A0A1I1EZS1</accession>
<dbReference type="InterPro" id="IPR052164">
    <property type="entry name" value="Anthracycline_SecMetBiosynth"/>
</dbReference>
<gene>
    <name evidence="2" type="ORF">SAMN05216204_102306</name>
</gene>
<name>A0A1I1EZS1_9BURK</name>